<gene>
    <name evidence="3" type="ORF">NQ317_006582</name>
</gene>
<feature type="compositionally biased region" description="Polar residues" evidence="1">
    <location>
        <begin position="362"/>
        <end position="374"/>
    </location>
</feature>
<feature type="region of interest" description="Disordered" evidence="1">
    <location>
        <begin position="176"/>
        <end position="208"/>
    </location>
</feature>
<dbReference type="Proteomes" id="UP001162164">
    <property type="component" value="Unassembled WGS sequence"/>
</dbReference>
<evidence type="ECO:0000313" key="4">
    <source>
        <dbReference type="Proteomes" id="UP001162164"/>
    </source>
</evidence>
<name>A0ABQ9K0H9_9CUCU</name>
<evidence type="ECO:0000256" key="1">
    <source>
        <dbReference type="SAM" id="MobiDB-lite"/>
    </source>
</evidence>
<feature type="region of interest" description="Disordered" evidence="1">
    <location>
        <begin position="293"/>
        <end position="408"/>
    </location>
</feature>
<feature type="compositionally biased region" description="Polar residues" evidence="1">
    <location>
        <begin position="421"/>
        <end position="448"/>
    </location>
</feature>
<proteinExistence type="predicted"/>
<feature type="region of interest" description="Disordered" evidence="1">
    <location>
        <begin position="420"/>
        <end position="452"/>
    </location>
</feature>
<dbReference type="PANTHER" id="PTHR10063">
    <property type="entry name" value="TUBERIN"/>
    <property type="match status" value="1"/>
</dbReference>
<feature type="non-terminal residue" evidence="3">
    <location>
        <position position="488"/>
    </location>
</feature>
<feature type="domain" description="Tuberin N-terminal" evidence="2">
    <location>
        <begin position="3"/>
        <end position="100"/>
    </location>
</feature>
<evidence type="ECO:0000259" key="2">
    <source>
        <dbReference type="Pfam" id="PF11864"/>
    </source>
</evidence>
<protein>
    <recommendedName>
        <fullName evidence="2">Tuberin N-terminal domain-containing protein</fullName>
    </recommendedName>
</protein>
<dbReference type="InterPro" id="IPR027107">
    <property type="entry name" value="Tuberin/Ral-act_asu"/>
</dbReference>
<feature type="compositionally biased region" description="Basic and acidic residues" evidence="1">
    <location>
        <begin position="388"/>
        <end position="408"/>
    </location>
</feature>
<comment type="caution">
    <text evidence="3">The sequence shown here is derived from an EMBL/GenBank/DDBJ whole genome shotgun (WGS) entry which is preliminary data.</text>
</comment>
<keyword evidence="4" id="KW-1185">Reference proteome</keyword>
<evidence type="ECO:0000313" key="3">
    <source>
        <dbReference type="EMBL" id="KAJ8983537.1"/>
    </source>
</evidence>
<feature type="compositionally biased region" description="Polar residues" evidence="1">
    <location>
        <begin position="176"/>
        <end position="204"/>
    </location>
</feature>
<dbReference type="PANTHER" id="PTHR10063:SF0">
    <property type="entry name" value="TUBERIN"/>
    <property type="match status" value="1"/>
</dbReference>
<reference evidence="3" key="1">
    <citation type="journal article" date="2023" name="Insect Mol. Biol.">
        <title>Genome sequencing provides insights into the evolution of gene families encoding plant cell wall-degrading enzymes in longhorned beetles.</title>
        <authorList>
            <person name="Shin N.R."/>
            <person name="Okamura Y."/>
            <person name="Kirsch R."/>
            <person name="Pauchet Y."/>
        </authorList>
    </citation>
    <scope>NUCLEOTIDE SEQUENCE</scope>
    <source>
        <strain evidence="3">MMC_N1</strain>
    </source>
</reference>
<organism evidence="3 4">
    <name type="scientific">Molorchus minor</name>
    <dbReference type="NCBI Taxonomy" id="1323400"/>
    <lineage>
        <taxon>Eukaryota</taxon>
        <taxon>Metazoa</taxon>
        <taxon>Ecdysozoa</taxon>
        <taxon>Arthropoda</taxon>
        <taxon>Hexapoda</taxon>
        <taxon>Insecta</taxon>
        <taxon>Pterygota</taxon>
        <taxon>Neoptera</taxon>
        <taxon>Endopterygota</taxon>
        <taxon>Coleoptera</taxon>
        <taxon>Polyphaga</taxon>
        <taxon>Cucujiformia</taxon>
        <taxon>Chrysomeloidea</taxon>
        <taxon>Cerambycidae</taxon>
        <taxon>Lamiinae</taxon>
        <taxon>Monochamini</taxon>
        <taxon>Molorchus</taxon>
    </lineage>
</organism>
<dbReference type="InterPro" id="IPR024584">
    <property type="entry name" value="Tuberin_N"/>
</dbReference>
<dbReference type="Pfam" id="PF11864">
    <property type="entry name" value="DUF3384"/>
    <property type="match status" value="1"/>
</dbReference>
<dbReference type="EMBL" id="JAPWTJ010000070">
    <property type="protein sequence ID" value="KAJ8983537.1"/>
    <property type="molecule type" value="Genomic_DNA"/>
</dbReference>
<accession>A0ABQ9K0H9</accession>
<sequence length="488" mass="54411">MSPDSLPKFIGALCRTVNVEEYCTSSWKIMKNLLGTDMGHSALFTMCRILQEPALRSDTDLLRGAIFFIHMALWGSMPIINLHCPPSSVLPSFLQLLNRPFENYPADTVPVNESEHCDIKCLVAGLIQVFTNKIHKLPSPYLCVIYRSIDRGPLGSPPPQSPAVTQQPPCTVTTIKAQRSGSNENETGWASRQNSNEKSNNAVSSPLDENKKIADKLEAISTRLQQLATAERAERDMCACWCQGWAEIHVRRPTGNMSWVMRIQNQISYTHSMYEFPLNEISTLFMPSLYVESNSSARPPLRRQDSSEEPPNMMDERGLSGSNGSLSGSPKQSPSRQNSRDSIDEELDCMYDDGTRSRNPVRRTNSSPEMSASWKNPFLYQKPGLEGDDNKNADDDNTKKNKMYSKDMRVSCEAIPEEIAGTSTTPPSSDPQHPQKSYQSSGETTSHHPSLLTCHSYPGGQLNFASIIIQPLAHNTNRVVVKVKDELK</sequence>
<feature type="compositionally biased region" description="Low complexity" evidence="1">
    <location>
        <begin position="319"/>
        <end position="329"/>
    </location>
</feature>